<comment type="caution">
    <text evidence="2">The sequence shown here is derived from an EMBL/GenBank/DDBJ whole genome shotgun (WGS) entry which is preliminary data.</text>
</comment>
<organism evidence="2 3">
    <name type="scientific">Umbelopsis ramanniana AG</name>
    <dbReference type="NCBI Taxonomy" id="1314678"/>
    <lineage>
        <taxon>Eukaryota</taxon>
        <taxon>Fungi</taxon>
        <taxon>Fungi incertae sedis</taxon>
        <taxon>Mucoromycota</taxon>
        <taxon>Mucoromycotina</taxon>
        <taxon>Umbelopsidomycetes</taxon>
        <taxon>Umbelopsidales</taxon>
        <taxon>Umbelopsidaceae</taxon>
        <taxon>Umbelopsis</taxon>
    </lineage>
</organism>
<keyword evidence="3" id="KW-1185">Reference proteome</keyword>
<protein>
    <submittedName>
        <fullName evidence="2">Uncharacterized protein</fullName>
    </submittedName>
</protein>
<dbReference type="GeneID" id="75911096"/>
<gene>
    <name evidence="2" type="ORF">K450DRAFT_221569</name>
</gene>
<evidence type="ECO:0000313" key="2">
    <source>
        <dbReference type="EMBL" id="KAI8583520.1"/>
    </source>
</evidence>
<dbReference type="AlphaFoldDB" id="A0AAD5EI91"/>
<sequence length="115" mass="12457">MLGSKLALLMVLLAVGVANAQTSNRKPKSWKIDFVDAQGTLTSESGYGERECTTVTSGELPKDWTKYNGPAPGNVKNTCCIQQYSDAGCKAQINNICALQKSLKKTSSYYKIVNC</sequence>
<accession>A0AAD5EI91</accession>
<dbReference type="EMBL" id="MU620895">
    <property type="protein sequence ID" value="KAI8583520.1"/>
    <property type="molecule type" value="Genomic_DNA"/>
</dbReference>
<reference evidence="2" key="1">
    <citation type="submission" date="2021-06" db="EMBL/GenBank/DDBJ databases">
        <authorList>
            <consortium name="DOE Joint Genome Institute"/>
            <person name="Mondo S.J."/>
            <person name="Amses K.R."/>
            <person name="Simmons D.R."/>
            <person name="Longcore J.E."/>
            <person name="Seto K."/>
            <person name="Alves G.H."/>
            <person name="Bonds A.E."/>
            <person name="Quandt C.A."/>
            <person name="Davis W.J."/>
            <person name="Chang Y."/>
            <person name="Letcher P.M."/>
            <person name="Powell M.J."/>
            <person name="Kuo A."/>
            <person name="Labutti K."/>
            <person name="Pangilinan J."/>
            <person name="Andreopoulos W."/>
            <person name="Tritt A."/>
            <person name="Riley R."/>
            <person name="Hundley H."/>
            <person name="Johnson J."/>
            <person name="Lipzen A."/>
            <person name="Barry K."/>
            <person name="Berbee M.L."/>
            <person name="Buchler N.E."/>
            <person name="Grigoriev I.V."/>
            <person name="Spatafora J.W."/>
            <person name="Stajich J.E."/>
            <person name="James T.Y."/>
        </authorList>
    </citation>
    <scope>NUCLEOTIDE SEQUENCE</scope>
    <source>
        <strain evidence="2">AG</strain>
    </source>
</reference>
<proteinExistence type="predicted"/>
<keyword evidence="1" id="KW-0732">Signal</keyword>
<dbReference type="RefSeq" id="XP_051448524.1">
    <property type="nucleotide sequence ID" value="XM_051585748.1"/>
</dbReference>
<feature type="signal peptide" evidence="1">
    <location>
        <begin position="1"/>
        <end position="20"/>
    </location>
</feature>
<dbReference type="Proteomes" id="UP001206595">
    <property type="component" value="Unassembled WGS sequence"/>
</dbReference>
<evidence type="ECO:0000256" key="1">
    <source>
        <dbReference type="SAM" id="SignalP"/>
    </source>
</evidence>
<evidence type="ECO:0000313" key="3">
    <source>
        <dbReference type="Proteomes" id="UP001206595"/>
    </source>
</evidence>
<reference evidence="2" key="2">
    <citation type="journal article" date="2022" name="Proc. Natl. Acad. Sci. U.S.A.">
        <title>Diploid-dominant life cycles characterize the early evolution of Fungi.</title>
        <authorList>
            <person name="Amses K.R."/>
            <person name="Simmons D.R."/>
            <person name="Longcore J.E."/>
            <person name="Mondo S.J."/>
            <person name="Seto K."/>
            <person name="Jeronimo G.H."/>
            <person name="Bonds A.E."/>
            <person name="Quandt C.A."/>
            <person name="Davis W.J."/>
            <person name="Chang Y."/>
            <person name="Federici B.A."/>
            <person name="Kuo A."/>
            <person name="LaButti K."/>
            <person name="Pangilinan J."/>
            <person name="Andreopoulos W."/>
            <person name="Tritt A."/>
            <person name="Riley R."/>
            <person name="Hundley H."/>
            <person name="Johnson J."/>
            <person name="Lipzen A."/>
            <person name="Barry K."/>
            <person name="Lang B.F."/>
            <person name="Cuomo C.A."/>
            <person name="Buchler N.E."/>
            <person name="Grigoriev I.V."/>
            <person name="Spatafora J.W."/>
            <person name="Stajich J.E."/>
            <person name="James T.Y."/>
        </authorList>
    </citation>
    <scope>NUCLEOTIDE SEQUENCE</scope>
    <source>
        <strain evidence="2">AG</strain>
    </source>
</reference>
<name>A0AAD5EI91_UMBRA</name>
<feature type="chain" id="PRO_5042249276" evidence="1">
    <location>
        <begin position="21"/>
        <end position="115"/>
    </location>
</feature>